<proteinExistence type="predicted"/>
<feature type="compositionally biased region" description="Basic and acidic residues" evidence="1">
    <location>
        <begin position="293"/>
        <end position="305"/>
    </location>
</feature>
<dbReference type="EMBL" id="JAULSW010000007">
    <property type="protein sequence ID" value="KAK3375116.1"/>
    <property type="molecule type" value="Genomic_DNA"/>
</dbReference>
<dbReference type="AlphaFoldDB" id="A0AAE0N8X4"/>
<reference evidence="2" key="1">
    <citation type="journal article" date="2023" name="Mol. Phylogenet. Evol.">
        <title>Genome-scale phylogeny and comparative genomics of the fungal order Sordariales.</title>
        <authorList>
            <person name="Hensen N."/>
            <person name="Bonometti L."/>
            <person name="Westerberg I."/>
            <person name="Brannstrom I.O."/>
            <person name="Guillou S."/>
            <person name="Cros-Aarteil S."/>
            <person name="Calhoun S."/>
            <person name="Haridas S."/>
            <person name="Kuo A."/>
            <person name="Mondo S."/>
            <person name="Pangilinan J."/>
            <person name="Riley R."/>
            <person name="LaButti K."/>
            <person name="Andreopoulos B."/>
            <person name="Lipzen A."/>
            <person name="Chen C."/>
            <person name="Yan M."/>
            <person name="Daum C."/>
            <person name="Ng V."/>
            <person name="Clum A."/>
            <person name="Steindorff A."/>
            <person name="Ohm R.A."/>
            <person name="Martin F."/>
            <person name="Silar P."/>
            <person name="Natvig D.O."/>
            <person name="Lalanne C."/>
            <person name="Gautier V."/>
            <person name="Ament-Velasquez S.L."/>
            <person name="Kruys A."/>
            <person name="Hutchinson M.I."/>
            <person name="Powell A.J."/>
            <person name="Barry K."/>
            <person name="Miller A.N."/>
            <person name="Grigoriev I.V."/>
            <person name="Debuchy R."/>
            <person name="Gladieux P."/>
            <person name="Hiltunen Thoren M."/>
            <person name="Johannesson H."/>
        </authorList>
    </citation>
    <scope>NUCLEOTIDE SEQUENCE</scope>
    <source>
        <strain evidence="2">CBS 232.78</strain>
    </source>
</reference>
<reference evidence="2" key="2">
    <citation type="submission" date="2023-06" db="EMBL/GenBank/DDBJ databases">
        <authorList>
            <consortium name="Lawrence Berkeley National Laboratory"/>
            <person name="Haridas S."/>
            <person name="Hensen N."/>
            <person name="Bonometti L."/>
            <person name="Westerberg I."/>
            <person name="Brannstrom I.O."/>
            <person name="Guillou S."/>
            <person name="Cros-Aarteil S."/>
            <person name="Calhoun S."/>
            <person name="Kuo A."/>
            <person name="Mondo S."/>
            <person name="Pangilinan J."/>
            <person name="Riley R."/>
            <person name="LaButti K."/>
            <person name="Andreopoulos B."/>
            <person name="Lipzen A."/>
            <person name="Chen C."/>
            <person name="Yanf M."/>
            <person name="Daum C."/>
            <person name="Ng V."/>
            <person name="Clum A."/>
            <person name="Steindorff A."/>
            <person name="Ohm R."/>
            <person name="Martin F."/>
            <person name="Silar P."/>
            <person name="Natvig D."/>
            <person name="Lalanne C."/>
            <person name="Gautier V."/>
            <person name="Ament-velasquez S.L."/>
            <person name="Kruys A."/>
            <person name="Hutchinson M.I."/>
            <person name="Powell A.J."/>
            <person name="Barry K."/>
            <person name="Miller A.N."/>
            <person name="Grigoriev I.V."/>
            <person name="Debuchy R."/>
            <person name="Gladieux P."/>
            <person name="Thoren M.H."/>
            <person name="Johannesson H."/>
        </authorList>
    </citation>
    <scope>NUCLEOTIDE SEQUENCE</scope>
    <source>
        <strain evidence="2">CBS 232.78</strain>
    </source>
</reference>
<comment type="caution">
    <text evidence="2">The sequence shown here is derived from an EMBL/GenBank/DDBJ whole genome shotgun (WGS) entry which is preliminary data.</text>
</comment>
<feature type="compositionally biased region" description="Basic and acidic residues" evidence="1">
    <location>
        <begin position="203"/>
        <end position="233"/>
    </location>
</feature>
<name>A0AAE0N8X4_9PEZI</name>
<dbReference type="InterPro" id="IPR013268">
    <property type="entry name" value="UTP16"/>
</dbReference>
<evidence type="ECO:0000313" key="3">
    <source>
        <dbReference type="Proteomes" id="UP001285441"/>
    </source>
</evidence>
<accession>A0AAE0N8X4</accession>
<dbReference type="Pfam" id="PF08297">
    <property type="entry name" value="U3_snoRNA_assoc"/>
    <property type="match status" value="1"/>
</dbReference>
<dbReference type="GO" id="GO:0006364">
    <property type="term" value="P:rRNA processing"/>
    <property type="evidence" value="ECO:0007669"/>
    <property type="project" value="InterPro"/>
</dbReference>
<feature type="compositionally biased region" description="Basic and acidic residues" evidence="1">
    <location>
        <begin position="48"/>
        <end position="59"/>
    </location>
</feature>
<dbReference type="Proteomes" id="UP001285441">
    <property type="component" value="Unassembled WGS sequence"/>
</dbReference>
<dbReference type="GO" id="GO:0030515">
    <property type="term" value="F:snoRNA binding"/>
    <property type="evidence" value="ECO:0007669"/>
    <property type="project" value="InterPro"/>
</dbReference>
<evidence type="ECO:0000313" key="2">
    <source>
        <dbReference type="EMBL" id="KAK3375116.1"/>
    </source>
</evidence>
<organism evidence="2 3">
    <name type="scientific">Podospora didyma</name>
    <dbReference type="NCBI Taxonomy" id="330526"/>
    <lineage>
        <taxon>Eukaryota</taxon>
        <taxon>Fungi</taxon>
        <taxon>Dikarya</taxon>
        <taxon>Ascomycota</taxon>
        <taxon>Pezizomycotina</taxon>
        <taxon>Sordariomycetes</taxon>
        <taxon>Sordariomycetidae</taxon>
        <taxon>Sordariales</taxon>
        <taxon>Podosporaceae</taxon>
        <taxon>Podospora</taxon>
    </lineage>
</organism>
<keyword evidence="3" id="KW-1185">Reference proteome</keyword>
<protein>
    <submittedName>
        <fullName evidence="2">Uncharacterized protein</fullName>
    </submittedName>
</protein>
<feature type="compositionally biased region" description="Acidic residues" evidence="1">
    <location>
        <begin position="104"/>
        <end position="114"/>
    </location>
</feature>
<gene>
    <name evidence="2" type="ORF">B0H63DRAFT_526393</name>
</gene>
<feature type="region of interest" description="Disordered" evidence="1">
    <location>
        <begin position="28"/>
        <end position="305"/>
    </location>
</feature>
<evidence type="ECO:0000256" key="1">
    <source>
        <dbReference type="SAM" id="MobiDB-lite"/>
    </source>
</evidence>
<sequence length="361" mass="39652">MAFKKTSQKSQKAVQQPKKALEIIELSSSSSSVDLSDDEAPPSAQTPVREKNVKGRSETAEDILSSPRSAKLPVRAKNATGSSRHRHVSIEIPLPTSSTRSMDDEVPDSDEGNETEVFKTPMLARKHITFDSSDGEEFVTPREAPLRNPLEKALSGLSKATTVAGAEEEEEEEESDDDAAPEAVSTHAAAVKSTNAAQVAAKAVERQATELKRKRQERNANFREQAEERKSAQKQEASAEGDEAPAPPLRSAEKRKRGLPNLLPLELLESDDEDDAPQQLGSDTKSKKRKIGAKAEKKLAYGPRLPRDERVGSTVFRVVADRRDAKLAPKVKKQTVDLKEQLLRRTRAVSQCKGGFFVKNR</sequence>
<feature type="compositionally biased region" description="Acidic residues" evidence="1">
    <location>
        <begin position="166"/>
        <end position="180"/>
    </location>
</feature>